<protein>
    <submittedName>
        <fullName evidence="1">Uncharacterized protein</fullName>
    </submittedName>
</protein>
<dbReference type="BioCyc" id="MAER449447:MAE_RS26200-MONOMER"/>
<dbReference type="AlphaFoldDB" id="B0JJX2"/>
<organism evidence="1 2">
    <name type="scientific">Microcystis aeruginosa (strain NIES-843 / IAM M-2473)</name>
    <dbReference type="NCBI Taxonomy" id="449447"/>
    <lineage>
        <taxon>Bacteria</taxon>
        <taxon>Bacillati</taxon>
        <taxon>Cyanobacteriota</taxon>
        <taxon>Cyanophyceae</taxon>
        <taxon>Oscillatoriophycideae</taxon>
        <taxon>Chroococcales</taxon>
        <taxon>Microcystaceae</taxon>
        <taxon>Microcystis</taxon>
    </lineage>
</organism>
<dbReference type="Proteomes" id="UP000001510">
    <property type="component" value="Chromosome"/>
</dbReference>
<dbReference type="KEGG" id="mar:MAE_60040"/>
<dbReference type="HOGENOM" id="CLU_2700626_0_0_3"/>
<name>B0JJX2_MICAN</name>
<gene>
    <name evidence="1" type="ordered locus">MAE_60040</name>
</gene>
<evidence type="ECO:0000313" key="2">
    <source>
        <dbReference type="Proteomes" id="UP000001510"/>
    </source>
</evidence>
<evidence type="ECO:0000313" key="1">
    <source>
        <dbReference type="EMBL" id="BAG05826.1"/>
    </source>
</evidence>
<dbReference type="STRING" id="449447.MAE_60040"/>
<keyword evidence="2" id="KW-1185">Reference proteome</keyword>
<accession>B0JJX2</accession>
<proteinExistence type="predicted"/>
<dbReference type="PaxDb" id="449447-MAE_60040"/>
<sequence length="73" mass="8441">MIGFQDTGFKVMRCADFLPRFLFPQSDNRPCDIMVKNVQYILHFVLGFLAPLQWGKFGFCSGIKHTPSPRNLF</sequence>
<reference evidence="1 2" key="1">
    <citation type="journal article" date="2007" name="DNA Res.">
        <title>Complete genomic structure of the bloom-forming toxic cyanobacterium Microcystis aeruginosa NIES-843.</title>
        <authorList>
            <person name="Kaneko T."/>
            <person name="Nakajima N."/>
            <person name="Okamoto S."/>
            <person name="Suzuki I."/>
            <person name="Tanabe Y."/>
            <person name="Tamaoki M."/>
            <person name="Nakamura Y."/>
            <person name="Kasai F."/>
            <person name="Watanabe A."/>
            <person name="Kawashima K."/>
            <person name="Kishida Y."/>
            <person name="Ono A."/>
            <person name="Shimizu Y."/>
            <person name="Takahashi C."/>
            <person name="Minami C."/>
            <person name="Fujishiro T."/>
            <person name="Kohara M."/>
            <person name="Katoh M."/>
            <person name="Nakazaki N."/>
            <person name="Nakayama S."/>
            <person name="Yamada M."/>
            <person name="Tabata S."/>
            <person name="Watanabe M.M."/>
        </authorList>
    </citation>
    <scope>NUCLEOTIDE SEQUENCE [LARGE SCALE GENOMIC DNA]</scope>
    <source>
        <strain evidence="2">NIES-843 / IAM M-247</strain>
    </source>
</reference>
<dbReference type="EMBL" id="AP009552">
    <property type="protein sequence ID" value="BAG05826.1"/>
    <property type="molecule type" value="Genomic_DNA"/>
</dbReference>
<dbReference type="EnsemblBacteria" id="BAG05826">
    <property type="protein sequence ID" value="BAG05826"/>
    <property type="gene ID" value="MAE_60040"/>
</dbReference>